<dbReference type="InterPro" id="IPR013830">
    <property type="entry name" value="SGNH_hydro"/>
</dbReference>
<dbReference type="Proteomes" id="UP000198356">
    <property type="component" value="Unassembled WGS sequence"/>
</dbReference>
<dbReference type="RefSeq" id="WP_089407310.1">
    <property type="nucleotide sequence ID" value="NZ_FZOU01000001.1"/>
</dbReference>
<dbReference type="GO" id="GO:0016788">
    <property type="term" value="F:hydrolase activity, acting on ester bonds"/>
    <property type="evidence" value="ECO:0007669"/>
    <property type="project" value="UniProtKB-ARBA"/>
</dbReference>
<organism evidence="3 4">
    <name type="scientific">Granulicella rosea</name>
    <dbReference type="NCBI Taxonomy" id="474952"/>
    <lineage>
        <taxon>Bacteria</taxon>
        <taxon>Pseudomonadati</taxon>
        <taxon>Acidobacteriota</taxon>
        <taxon>Terriglobia</taxon>
        <taxon>Terriglobales</taxon>
        <taxon>Acidobacteriaceae</taxon>
        <taxon>Granulicella</taxon>
    </lineage>
</organism>
<dbReference type="EMBL" id="FZOU01000001">
    <property type="protein sequence ID" value="SNS46180.1"/>
    <property type="molecule type" value="Genomic_DNA"/>
</dbReference>
<dbReference type="PANTHER" id="PTHR43695">
    <property type="entry name" value="PUTATIVE (AFU_ORTHOLOGUE AFUA_2G17250)-RELATED"/>
    <property type="match status" value="1"/>
</dbReference>
<dbReference type="SUPFAM" id="SSF52266">
    <property type="entry name" value="SGNH hydrolase"/>
    <property type="match status" value="1"/>
</dbReference>
<evidence type="ECO:0000259" key="2">
    <source>
        <dbReference type="Pfam" id="PF13472"/>
    </source>
</evidence>
<feature type="domain" description="SGNH hydrolase-type esterase" evidence="2">
    <location>
        <begin position="62"/>
        <end position="240"/>
    </location>
</feature>
<name>A0A239EN60_9BACT</name>
<feature type="chain" id="PRO_5013145036" evidence="1">
    <location>
        <begin position="32"/>
        <end position="266"/>
    </location>
</feature>
<proteinExistence type="predicted"/>
<dbReference type="AlphaFoldDB" id="A0A239EN60"/>
<dbReference type="InterPro" id="IPR037459">
    <property type="entry name" value="RhgT-like"/>
</dbReference>
<dbReference type="InterPro" id="IPR036514">
    <property type="entry name" value="SGNH_hydro_sf"/>
</dbReference>
<keyword evidence="1" id="KW-0732">Signal</keyword>
<protein>
    <submittedName>
        <fullName evidence="3">Pectinesterase</fullName>
    </submittedName>
</protein>
<dbReference type="OrthoDB" id="9807041at2"/>
<evidence type="ECO:0000256" key="1">
    <source>
        <dbReference type="SAM" id="SignalP"/>
    </source>
</evidence>
<gene>
    <name evidence="3" type="ORF">SAMN05421770_1011076</name>
</gene>
<accession>A0A239EN60</accession>
<reference evidence="3 4" key="1">
    <citation type="submission" date="2017-06" db="EMBL/GenBank/DDBJ databases">
        <authorList>
            <person name="Kim H.J."/>
            <person name="Triplett B.A."/>
        </authorList>
    </citation>
    <scope>NUCLEOTIDE SEQUENCE [LARGE SCALE GENOMIC DNA]</scope>
    <source>
        <strain evidence="3 4">DSM 18704</strain>
    </source>
</reference>
<evidence type="ECO:0000313" key="4">
    <source>
        <dbReference type="Proteomes" id="UP000198356"/>
    </source>
</evidence>
<dbReference type="PANTHER" id="PTHR43695:SF2">
    <property type="entry name" value="PUTATIVE (AFU_ORTHOLOGUE AFUA_2G17250)-RELATED"/>
    <property type="match status" value="1"/>
</dbReference>
<sequence length="266" mass="29214">MNDRQPPQRTLLRAIAAGLFCAILVAPPVRGQTTSDPDGTPHTAPLESYSWRNPASEKIVLVGDSTVQSTSGWGDGFAASLKANAECINLAKGGRSTRTFREEGRWAQALALHPDVILLGFGHNDLQLKPDRHVDLADFRINLLRFVKEARAAGIRIVLTTPIAYRRWNKDGSLRPVAPLVDDYDRATRDIAKQENIPFLDIATLSAAFYQRIGKQAMDSYSLHSHDAVDPAHLNREGGQALGALIAQQARAELRWLAPYILPAPL</sequence>
<dbReference type="Pfam" id="PF13472">
    <property type="entry name" value="Lipase_GDSL_2"/>
    <property type="match status" value="1"/>
</dbReference>
<evidence type="ECO:0000313" key="3">
    <source>
        <dbReference type="EMBL" id="SNS46180.1"/>
    </source>
</evidence>
<keyword evidence="4" id="KW-1185">Reference proteome</keyword>
<dbReference type="Gene3D" id="3.40.50.1110">
    <property type="entry name" value="SGNH hydrolase"/>
    <property type="match status" value="1"/>
</dbReference>
<feature type="signal peptide" evidence="1">
    <location>
        <begin position="1"/>
        <end position="31"/>
    </location>
</feature>